<accession>A0A0B5KXQ1</accession>
<sequence length="289" mass="33109">MDVNRAKLHETIKKIPWTNVNQNLIGLDEDAEEEIMRGKNLECKLSSSDSSDWECNPVLEISDDDQSEESDENENSGNEDPKLINESKLDGGNRSESIEELEEQAGFLEPIEKTILEMSKEENRRRVARSRQKNVIIPRIHIGEIKYQGELDNLIKDVAQKVLCQLGMDVKFDLSEVDGESILVYYGDKHQNKAPPLSPQLNKINMGRSHEKLTIDDNLEQEVLRSLTEGICYKRKRGGMVKIDLTTNGITEDLVKQCCSISEEKEECLRMIYKRANIYTMLTLITDYK</sequence>
<feature type="region of interest" description="Disordered" evidence="1">
    <location>
        <begin position="45"/>
        <end position="97"/>
    </location>
</feature>
<dbReference type="KEGG" id="vg:29140326"/>
<name>A0A0B5KXQ1_9RHAB</name>
<dbReference type="RefSeq" id="YP_009305099.1">
    <property type="nucleotide sequence ID" value="NC_031301.1"/>
</dbReference>
<dbReference type="OrthoDB" id="28095at10239"/>
<protein>
    <submittedName>
        <fullName evidence="2">Phosphoprotein</fullName>
    </submittedName>
</protein>
<organism evidence="2 3">
    <name type="scientific">Wuhan Louse Fly Virus 5</name>
    <dbReference type="NCBI Taxonomy" id="1608119"/>
    <lineage>
        <taxon>Viruses</taxon>
        <taxon>Riboviria</taxon>
        <taxon>Orthornavirae</taxon>
        <taxon>Negarnaviricota</taxon>
        <taxon>Haploviricotina</taxon>
        <taxon>Monjiviricetes</taxon>
        <taxon>Mononegavirales</taxon>
        <taxon>Rhabdoviridae</taxon>
        <taxon>Alpharhabdovirinae</taxon>
        <taxon>Ledantevirus</taxon>
        <taxon>Ledantevirus wuhan</taxon>
    </lineage>
</organism>
<dbReference type="Proteomes" id="UP000201618">
    <property type="component" value="Segment"/>
</dbReference>
<reference evidence="2 3" key="1">
    <citation type="journal article" date="2015" name="Elife">
        <title>Unprecedented genomic diversity of RNA viruses in arthropods reveals the ancestry of negative-sense RNA viruses.</title>
        <authorList>
            <person name="Li C.X."/>
            <person name="Shi M."/>
            <person name="Tian J.H."/>
            <person name="Lin X.D."/>
            <person name="Kang Y.J."/>
            <person name="Chen L.J."/>
            <person name="Qin X.C."/>
            <person name="Xu J."/>
            <person name="Holmes E.C."/>
            <person name="Zhang Y.Z."/>
        </authorList>
    </citation>
    <scope>NUCLEOTIDE SEQUENCE [LARGE SCALE GENOMIC DNA]</scope>
    <source>
        <strain evidence="2 3">BFJSC-5</strain>
    </source>
</reference>
<evidence type="ECO:0000256" key="1">
    <source>
        <dbReference type="SAM" id="MobiDB-lite"/>
    </source>
</evidence>
<proteinExistence type="predicted"/>
<evidence type="ECO:0000313" key="2">
    <source>
        <dbReference type="EMBL" id="AJG39198.1"/>
    </source>
</evidence>
<dbReference type="GeneID" id="29140326"/>
<dbReference type="EMBL" id="KM817654">
    <property type="protein sequence ID" value="AJG39198.1"/>
    <property type="molecule type" value="Viral_cRNA"/>
</dbReference>
<gene>
    <name evidence="2" type="primary">P</name>
</gene>
<feature type="compositionally biased region" description="Basic and acidic residues" evidence="1">
    <location>
        <begin position="79"/>
        <end position="97"/>
    </location>
</feature>
<keyword evidence="3" id="KW-1185">Reference proteome</keyword>
<feature type="compositionally biased region" description="Acidic residues" evidence="1">
    <location>
        <begin position="61"/>
        <end position="74"/>
    </location>
</feature>
<evidence type="ECO:0000313" key="3">
    <source>
        <dbReference type="Proteomes" id="UP000201618"/>
    </source>
</evidence>